<dbReference type="Gene3D" id="2.130.10.10">
    <property type="entry name" value="YVTN repeat-like/Quinoprotein amine dehydrogenase"/>
    <property type="match status" value="2"/>
</dbReference>
<proteinExistence type="inferred from homology"/>
<dbReference type="Proteomes" id="UP000682733">
    <property type="component" value="Unassembled WGS sequence"/>
</dbReference>
<dbReference type="InterPro" id="IPR001680">
    <property type="entry name" value="WD40_rpt"/>
</dbReference>
<keyword evidence="2" id="KW-0833">Ubl conjugation pathway</keyword>
<reference evidence="7" key="1">
    <citation type="submission" date="2021-02" db="EMBL/GenBank/DDBJ databases">
        <authorList>
            <person name="Nowell W R."/>
        </authorList>
    </citation>
    <scope>NUCLEOTIDE SEQUENCE</scope>
</reference>
<evidence type="ECO:0000256" key="2">
    <source>
        <dbReference type="ARBA" id="ARBA00022786"/>
    </source>
</evidence>
<dbReference type="PANTHER" id="PTHR22852:SF0">
    <property type="entry name" value="DENTICLELESS PROTEIN HOMOLOG"/>
    <property type="match status" value="1"/>
</dbReference>
<keyword evidence="10" id="KW-1185">Reference proteome</keyword>
<dbReference type="GO" id="GO:0030674">
    <property type="term" value="F:protein-macromolecule adaptor activity"/>
    <property type="evidence" value="ECO:0007669"/>
    <property type="project" value="TreeGrafter"/>
</dbReference>
<keyword evidence="4" id="KW-0853">WD repeat</keyword>
<dbReference type="AlphaFoldDB" id="A0A813X938"/>
<accession>A0A813X938</accession>
<dbReference type="Proteomes" id="UP000681722">
    <property type="component" value="Unassembled WGS sequence"/>
</dbReference>
<comment type="similarity">
    <text evidence="3">Belongs to the WD repeat cdt2 family.</text>
</comment>
<dbReference type="SUPFAM" id="SSF50978">
    <property type="entry name" value="WD40 repeat-like"/>
    <property type="match status" value="1"/>
</dbReference>
<dbReference type="InterPro" id="IPR015943">
    <property type="entry name" value="WD40/YVTN_repeat-like_dom_sf"/>
</dbReference>
<evidence type="ECO:0000313" key="7">
    <source>
        <dbReference type="EMBL" id="CAF0861960.1"/>
    </source>
</evidence>
<dbReference type="EMBL" id="CAJOBC010001033">
    <property type="protein sequence ID" value="CAF3649621.1"/>
    <property type="molecule type" value="Genomic_DNA"/>
</dbReference>
<feature type="repeat" description="WD" evidence="4">
    <location>
        <begin position="167"/>
        <end position="201"/>
    </location>
</feature>
<dbReference type="SMART" id="SM00320">
    <property type="entry name" value="WD40"/>
    <property type="match status" value="7"/>
</dbReference>
<sequence>MSYRKLKITEVGSDITIGAENRNLIPCACAFHPRDDVCAISYENGKIRLYSTINQTLKLLKEFSCHSNCIFAIQWINDRLLCTTSGDQTAIIYDIETGLEIDCLRGHTSSVKSLCILQNSPNILSTGGRDSVVNVYDRRYSKKKGSLYPINSIECAHVSTTTLQKSDRKDTRSVTAVEFENEQNLYSCASADTAIKVWDLRYTYSKYGRIPKPKHVYVVPPRDVKSMINRLVGFSDMKMDSNRSVLFASCTNSKIYQFDLSSTTSSQQVNCYSGHRVHSFNIKLAISPYDQLLLTGSSDFNAYIYRVAQPNIEPVKIEHNFEEVTAVAYHPTNPFTFLTCSDDFHIRLWHMDFEDESVDEEIRLSIVKKNSESHLKHHSLPTLLKHRQYGFSCHKRILSSLFNTPSIKIESSINYSTHLQNRIVKREKNQRKKRTVSEGSDTGDENTINNTHNGQQSSTSKQSSSKRLCRSSEFLSPFGSSLTLLKSVSTYDTRQKPLIEITQDDGQLLSKSDSFLLKNHQQHEKTLTTVNQNLLLSKSPLRSSMMNIDMIASN</sequence>
<dbReference type="PROSITE" id="PS50082">
    <property type="entry name" value="WD_REPEATS_2"/>
    <property type="match status" value="2"/>
</dbReference>
<dbReference type="Proteomes" id="UP000663829">
    <property type="component" value="Unassembled WGS sequence"/>
</dbReference>
<protein>
    <submittedName>
        <fullName evidence="7">Uncharacterized protein</fullName>
    </submittedName>
</protein>
<evidence type="ECO:0000256" key="3">
    <source>
        <dbReference type="ARBA" id="ARBA00038344"/>
    </source>
</evidence>
<evidence type="ECO:0000256" key="4">
    <source>
        <dbReference type="PROSITE-ProRule" id="PRU00221"/>
    </source>
</evidence>
<comment type="caution">
    <text evidence="7">The sequence shown here is derived from an EMBL/GenBank/DDBJ whole genome shotgun (WGS) entry which is preliminary data.</text>
</comment>
<dbReference type="Proteomes" id="UP000677228">
    <property type="component" value="Unassembled WGS sequence"/>
</dbReference>
<dbReference type="EMBL" id="CAJNOK010000213">
    <property type="protein sequence ID" value="CAF0737215.1"/>
    <property type="molecule type" value="Genomic_DNA"/>
</dbReference>
<dbReference type="Pfam" id="PF00400">
    <property type="entry name" value="WD40"/>
    <property type="match status" value="4"/>
</dbReference>
<dbReference type="InterPro" id="IPR036322">
    <property type="entry name" value="WD40_repeat_dom_sf"/>
</dbReference>
<evidence type="ECO:0000313" key="10">
    <source>
        <dbReference type="Proteomes" id="UP000663829"/>
    </source>
</evidence>
<feature type="compositionally biased region" description="Low complexity" evidence="5">
    <location>
        <begin position="455"/>
        <end position="465"/>
    </location>
</feature>
<dbReference type="EMBL" id="CAJNOQ010001033">
    <property type="protein sequence ID" value="CAF0861960.1"/>
    <property type="molecule type" value="Genomic_DNA"/>
</dbReference>
<dbReference type="GO" id="GO:0007095">
    <property type="term" value="P:mitotic G2 DNA damage checkpoint signaling"/>
    <property type="evidence" value="ECO:0007669"/>
    <property type="project" value="TreeGrafter"/>
</dbReference>
<dbReference type="PANTHER" id="PTHR22852">
    <property type="entry name" value="LETHAL 2 DENTICLELESS PROTEIN RETINOIC ACID-REGULATED NUCLEAR MATRIX-ASSOCIATED PROTEIN"/>
    <property type="match status" value="1"/>
</dbReference>
<feature type="repeat" description="WD" evidence="4">
    <location>
        <begin position="104"/>
        <end position="137"/>
    </location>
</feature>
<dbReference type="InterPro" id="IPR051865">
    <property type="entry name" value="WD-repeat_CDT2_adapter"/>
</dbReference>
<feature type="compositionally biased region" description="Basic residues" evidence="5">
    <location>
        <begin position="424"/>
        <end position="434"/>
    </location>
</feature>
<dbReference type="EMBL" id="CAJOBA010000213">
    <property type="protein sequence ID" value="CAF3514035.1"/>
    <property type="molecule type" value="Genomic_DNA"/>
</dbReference>
<comment type="pathway">
    <text evidence="1">Protein modification; protein ubiquitination.</text>
</comment>
<feature type="compositionally biased region" description="Polar residues" evidence="5">
    <location>
        <begin position="437"/>
        <end position="454"/>
    </location>
</feature>
<evidence type="ECO:0000313" key="8">
    <source>
        <dbReference type="EMBL" id="CAF3514035.1"/>
    </source>
</evidence>
<feature type="region of interest" description="Disordered" evidence="5">
    <location>
        <begin position="424"/>
        <end position="465"/>
    </location>
</feature>
<evidence type="ECO:0000313" key="9">
    <source>
        <dbReference type="EMBL" id="CAF3649621.1"/>
    </source>
</evidence>
<dbReference type="GO" id="GO:0043161">
    <property type="term" value="P:proteasome-mediated ubiquitin-dependent protein catabolic process"/>
    <property type="evidence" value="ECO:0007669"/>
    <property type="project" value="TreeGrafter"/>
</dbReference>
<dbReference type="OrthoDB" id="2096344at2759"/>
<dbReference type="GO" id="GO:0005634">
    <property type="term" value="C:nucleus"/>
    <property type="evidence" value="ECO:0007669"/>
    <property type="project" value="TreeGrafter"/>
</dbReference>
<organism evidence="7 10">
    <name type="scientific">Didymodactylos carnosus</name>
    <dbReference type="NCBI Taxonomy" id="1234261"/>
    <lineage>
        <taxon>Eukaryota</taxon>
        <taxon>Metazoa</taxon>
        <taxon>Spiralia</taxon>
        <taxon>Gnathifera</taxon>
        <taxon>Rotifera</taxon>
        <taxon>Eurotatoria</taxon>
        <taxon>Bdelloidea</taxon>
        <taxon>Philodinida</taxon>
        <taxon>Philodinidae</taxon>
        <taxon>Didymodactylos</taxon>
    </lineage>
</organism>
<evidence type="ECO:0000313" key="6">
    <source>
        <dbReference type="EMBL" id="CAF0737215.1"/>
    </source>
</evidence>
<gene>
    <name evidence="7" type="ORF">GPM918_LOCUS6636</name>
    <name evidence="6" type="ORF">OVA965_LOCUS1212</name>
    <name evidence="9" type="ORF">SRO942_LOCUS6636</name>
    <name evidence="8" type="ORF">TMI583_LOCUS1213</name>
</gene>
<evidence type="ECO:0000256" key="5">
    <source>
        <dbReference type="SAM" id="MobiDB-lite"/>
    </source>
</evidence>
<name>A0A813X938_9BILA</name>
<evidence type="ECO:0000256" key="1">
    <source>
        <dbReference type="ARBA" id="ARBA00004906"/>
    </source>
</evidence>